<dbReference type="OrthoDB" id="145388at2"/>
<feature type="transmembrane region" description="Helical" evidence="7">
    <location>
        <begin position="152"/>
        <end position="180"/>
    </location>
</feature>
<comment type="caution">
    <text evidence="8">The sequence shown here is derived from an EMBL/GenBank/DDBJ whole genome shotgun (WGS) entry which is preliminary data.</text>
</comment>
<keyword evidence="5 7" id="KW-1133">Transmembrane helix</keyword>
<dbReference type="PANTHER" id="PTHR23513:SF6">
    <property type="entry name" value="MAJOR FACILITATOR SUPERFAMILY ASSOCIATED DOMAIN-CONTAINING PROTEIN"/>
    <property type="match status" value="1"/>
</dbReference>
<dbReference type="SUPFAM" id="SSF103473">
    <property type="entry name" value="MFS general substrate transporter"/>
    <property type="match status" value="1"/>
</dbReference>
<feature type="transmembrane region" description="Helical" evidence="7">
    <location>
        <begin position="37"/>
        <end position="58"/>
    </location>
</feature>
<sequence length="404" mass="43071">MGRSFRYLLASSWVSNVGDGIALAAGPLLVASQTHNAFLVALAAILDRLPQLLFGLYAGALADRLDRRRTVMLADALRALVILGLCFVIATGHVTIGWVYAAMFAAGTAEVFSDSASRTLLPMLVSRADLGIGNARLQAGFLTANQLAGPPIGAFLFAAGHVLPFGIQAVAVALGVVLISRIATPRGGVREVVDEHIVRDIREGIRWLLDNAAVRTLALIILVFNLTWGAAWSVLVLWALDRLHIGTIGYGLLTTMIAIGGLIGTVSYDWLERRVPLATLMKTCLTLEVLMHLSLALTTIPWVAMAIMVVFGAYAFVWGTIGQTIRQRAVPMELQGRVGSVYVFSFTGGVLVGQALGGWIAHQWGLAAPFWFAFVGSGITLVLIWRQLGHIADAGDTPDAPGLA</sequence>
<feature type="transmembrane region" description="Helical" evidence="7">
    <location>
        <begin position="245"/>
        <end position="268"/>
    </location>
</feature>
<keyword evidence="9" id="KW-1185">Reference proteome</keyword>
<feature type="transmembrane region" description="Helical" evidence="7">
    <location>
        <begin position="366"/>
        <end position="385"/>
    </location>
</feature>
<keyword evidence="6 7" id="KW-0472">Membrane</keyword>
<evidence type="ECO:0000256" key="1">
    <source>
        <dbReference type="ARBA" id="ARBA00004651"/>
    </source>
</evidence>
<evidence type="ECO:0000256" key="3">
    <source>
        <dbReference type="ARBA" id="ARBA00022475"/>
    </source>
</evidence>
<dbReference type="InterPro" id="IPR010290">
    <property type="entry name" value="TM_effector"/>
</dbReference>
<keyword evidence="2" id="KW-0813">Transport</keyword>
<feature type="transmembrane region" description="Helical" evidence="7">
    <location>
        <begin position="216"/>
        <end position="239"/>
    </location>
</feature>
<evidence type="ECO:0000256" key="6">
    <source>
        <dbReference type="ARBA" id="ARBA00023136"/>
    </source>
</evidence>
<evidence type="ECO:0000256" key="5">
    <source>
        <dbReference type="ARBA" id="ARBA00022989"/>
    </source>
</evidence>
<dbReference type="GO" id="GO:0005886">
    <property type="term" value="C:plasma membrane"/>
    <property type="evidence" value="ECO:0007669"/>
    <property type="project" value="UniProtKB-SubCell"/>
</dbReference>
<dbReference type="EMBL" id="RJJQ01000003">
    <property type="protein sequence ID" value="RNI24329.1"/>
    <property type="molecule type" value="Genomic_DNA"/>
</dbReference>
<dbReference type="Pfam" id="PF05977">
    <property type="entry name" value="MFS_3"/>
    <property type="match status" value="1"/>
</dbReference>
<dbReference type="InterPro" id="IPR022324">
    <property type="entry name" value="Bacilysin_exporter_BacE_put"/>
</dbReference>
<evidence type="ECO:0000313" key="9">
    <source>
        <dbReference type="Proteomes" id="UP000271678"/>
    </source>
</evidence>
<organism evidence="8 9">
    <name type="scientific">Flexivirga caeni</name>
    <dbReference type="NCBI Taxonomy" id="2294115"/>
    <lineage>
        <taxon>Bacteria</taxon>
        <taxon>Bacillati</taxon>
        <taxon>Actinomycetota</taxon>
        <taxon>Actinomycetes</taxon>
        <taxon>Micrococcales</taxon>
        <taxon>Dermacoccaceae</taxon>
        <taxon>Flexivirga</taxon>
    </lineage>
</organism>
<name>A0A3M9MFJ5_9MICO</name>
<comment type="subcellular location">
    <subcellularLocation>
        <location evidence="1">Cell membrane</location>
        <topology evidence="1">Multi-pass membrane protein</topology>
    </subcellularLocation>
</comment>
<keyword evidence="3" id="KW-1003">Cell membrane</keyword>
<feature type="transmembrane region" description="Helical" evidence="7">
    <location>
        <begin position="7"/>
        <end position="31"/>
    </location>
</feature>
<evidence type="ECO:0000256" key="4">
    <source>
        <dbReference type="ARBA" id="ARBA00022692"/>
    </source>
</evidence>
<feature type="transmembrane region" description="Helical" evidence="7">
    <location>
        <begin position="275"/>
        <end position="294"/>
    </location>
</feature>
<reference evidence="8 9" key="1">
    <citation type="submission" date="2018-11" db="EMBL/GenBank/DDBJ databases">
        <title>Draft genome of Simplicispira Flexivirga sp. BO-16.</title>
        <authorList>
            <person name="Im W.T."/>
        </authorList>
    </citation>
    <scope>NUCLEOTIDE SEQUENCE [LARGE SCALE GENOMIC DNA]</scope>
    <source>
        <strain evidence="8 9">BO-16</strain>
    </source>
</reference>
<dbReference type="Proteomes" id="UP000271678">
    <property type="component" value="Unassembled WGS sequence"/>
</dbReference>
<keyword evidence="4 7" id="KW-0812">Transmembrane</keyword>
<protein>
    <submittedName>
        <fullName evidence="8">MFS transporter</fullName>
    </submittedName>
</protein>
<proteinExistence type="predicted"/>
<evidence type="ECO:0000313" key="8">
    <source>
        <dbReference type="EMBL" id="RNI24329.1"/>
    </source>
</evidence>
<dbReference type="CDD" id="cd06173">
    <property type="entry name" value="MFS_MefA_like"/>
    <property type="match status" value="1"/>
</dbReference>
<feature type="transmembrane region" description="Helical" evidence="7">
    <location>
        <begin position="79"/>
        <end position="101"/>
    </location>
</feature>
<accession>A0A3M9MFJ5</accession>
<feature type="transmembrane region" description="Helical" evidence="7">
    <location>
        <begin position="300"/>
        <end position="321"/>
    </location>
</feature>
<evidence type="ECO:0000256" key="2">
    <source>
        <dbReference type="ARBA" id="ARBA00022448"/>
    </source>
</evidence>
<gene>
    <name evidence="8" type="ORF">EFY87_05020</name>
</gene>
<dbReference type="Gene3D" id="1.20.1250.20">
    <property type="entry name" value="MFS general substrate transporter like domains"/>
    <property type="match status" value="1"/>
</dbReference>
<dbReference type="PANTHER" id="PTHR23513">
    <property type="entry name" value="INTEGRAL MEMBRANE EFFLUX PROTEIN-RELATED"/>
    <property type="match status" value="1"/>
</dbReference>
<dbReference type="InterPro" id="IPR036259">
    <property type="entry name" value="MFS_trans_sf"/>
</dbReference>
<dbReference type="PRINTS" id="PR01988">
    <property type="entry name" value="EXPORTERBACE"/>
</dbReference>
<feature type="transmembrane region" description="Helical" evidence="7">
    <location>
        <begin position="341"/>
        <end position="360"/>
    </location>
</feature>
<evidence type="ECO:0000256" key="7">
    <source>
        <dbReference type="SAM" id="Phobius"/>
    </source>
</evidence>
<dbReference type="AlphaFoldDB" id="A0A3M9MFJ5"/>